<feature type="domain" description="Phospholipid/glycerol acyltransferase" evidence="15">
    <location>
        <begin position="116"/>
        <end position="227"/>
    </location>
</feature>
<gene>
    <name evidence="16" type="ORF">Pmani_029797</name>
</gene>
<dbReference type="SUPFAM" id="SSF69593">
    <property type="entry name" value="Glycerol-3-phosphate (1)-acyltransferase"/>
    <property type="match status" value="1"/>
</dbReference>
<keyword evidence="9 14" id="KW-0472">Membrane</keyword>
<evidence type="ECO:0000256" key="2">
    <source>
        <dbReference type="ARBA" id="ARBA00005189"/>
    </source>
</evidence>
<reference evidence="16" key="1">
    <citation type="submission" date="2023-11" db="EMBL/GenBank/DDBJ databases">
        <title>Genome assemblies of two species of porcelain crab, Petrolisthes cinctipes and Petrolisthes manimaculis (Anomura: Porcellanidae).</title>
        <authorList>
            <person name="Angst P."/>
        </authorList>
    </citation>
    <scope>NUCLEOTIDE SEQUENCE</scope>
    <source>
        <strain evidence="16">PB745_02</strain>
        <tissue evidence="16">Gill</tissue>
    </source>
</reference>
<keyword evidence="7 14" id="KW-1133">Transmembrane helix</keyword>
<evidence type="ECO:0000259" key="15">
    <source>
        <dbReference type="SMART" id="SM00563"/>
    </source>
</evidence>
<dbReference type="GO" id="GO:0008654">
    <property type="term" value="P:phospholipid biosynthetic process"/>
    <property type="evidence" value="ECO:0007669"/>
    <property type="project" value="UniProtKB-KW"/>
</dbReference>
<feature type="transmembrane region" description="Helical" evidence="14">
    <location>
        <begin position="55"/>
        <end position="75"/>
    </location>
</feature>
<dbReference type="InterPro" id="IPR002123">
    <property type="entry name" value="Plipid/glycerol_acylTrfase"/>
</dbReference>
<keyword evidence="8" id="KW-0443">Lipid metabolism</keyword>
<keyword evidence="5" id="KW-0808">Transferase</keyword>
<evidence type="ECO:0000313" key="16">
    <source>
        <dbReference type="EMBL" id="KAK4297808.1"/>
    </source>
</evidence>
<dbReference type="SMART" id="SM00563">
    <property type="entry name" value="PlsC"/>
    <property type="match status" value="1"/>
</dbReference>
<dbReference type="Pfam" id="PF01553">
    <property type="entry name" value="Acyltransferase"/>
    <property type="match status" value="1"/>
</dbReference>
<comment type="similarity">
    <text evidence="3">Belongs to the 1-acyl-sn-glycerol-3-phosphate acyltransferase family.</text>
</comment>
<evidence type="ECO:0000256" key="1">
    <source>
        <dbReference type="ARBA" id="ARBA00004370"/>
    </source>
</evidence>
<evidence type="ECO:0000256" key="5">
    <source>
        <dbReference type="ARBA" id="ARBA00022679"/>
    </source>
</evidence>
<dbReference type="InterPro" id="IPR045252">
    <property type="entry name" value="LPCAT1-like"/>
</dbReference>
<keyword evidence="4" id="KW-0444">Lipid biosynthesis</keyword>
<protein>
    <recommendedName>
        <fullName evidence="15">Phospholipid/glycerol acyltransferase domain-containing protein</fullName>
    </recommendedName>
</protein>
<keyword evidence="6 14" id="KW-0812">Transmembrane</keyword>
<comment type="pathway">
    <text evidence="13">Phospholipid metabolism.</text>
</comment>
<evidence type="ECO:0000256" key="14">
    <source>
        <dbReference type="SAM" id="Phobius"/>
    </source>
</evidence>
<dbReference type="GO" id="GO:0005783">
    <property type="term" value="C:endoplasmic reticulum"/>
    <property type="evidence" value="ECO:0007669"/>
    <property type="project" value="TreeGrafter"/>
</dbReference>
<evidence type="ECO:0000256" key="13">
    <source>
        <dbReference type="ARBA" id="ARBA00025707"/>
    </source>
</evidence>
<dbReference type="EMBL" id="JAWZYT010003567">
    <property type="protein sequence ID" value="KAK4297808.1"/>
    <property type="molecule type" value="Genomic_DNA"/>
</dbReference>
<sequence length="241" mass="27436">MDDNVSKLFLDEELTQWNFLLRTSNLEYGNKSVLLNVCWLLGLLVRYCLLFPLRIINIIFAIPLCYVTINFIGLFPEGRFKRWLYSKMCPLISKILASSLTVVATYHNKENAAKSGVVVANHTSPFDALLLTIQGCYDIVGQNHGGLMGLVLQMLSKCSQHIWFERTNPEDRNRVVKLMKDRIHNSDLPPILLFPEGVCVNNTSVLQFKKGVFEFATTVHPIAIRYDGRFANAYWGSVSIF</sequence>
<dbReference type="Proteomes" id="UP001292094">
    <property type="component" value="Unassembled WGS sequence"/>
</dbReference>
<evidence type="ECO:0000256" key="4">
    <source>
        <dbReference type="ARBA" id="ARBA00022516"/>
    </source>
</evidence>
<keyword evidence="17" id="KW-1185">Reference proteome</keyword>
<evidence type="ECO:0000256" key="7">
    <source>
        <dbReference type="ARBA" id="ARBA00022989"/>
    </source>
</evidence>
<feature type="transmembrane region" description="Helical" evidence="14">
    <location>
        <begin position="32"/>
        <end position="49"/>
    </location>
</feature>
<evidence type="ECO:0000256" key="3">
    <source>
        <dbReference type="ARBA" id="ARBA00008655"/>
    </source>
</evidence>
<evidence type="ECO:0000256" key="9">
    <source>
        <dbReference type="ARBA" id="ARBA00023136"/>
    </source>
</evidence>
<dbReference type="GO" id="GO:0004366">
    <property type="term" value="F:glycerol-3-phosphate O-acyltransferase activity"/>
    <property type="evidence" value="ECO:0007669"/>
    <property type="project" value="TreeGrafter"/>
</dbReference>
<keyword evidence="11" id="KW-1208">Phospholipid metabolism</keyword>
<accession>A0AAE1NXB0</accession>
<evidence type="ECO:0000256" key="10">
    <source>
        <dbReference type="ARBA" id="ARBA00023209"/>
    </source>
</evidence>
<dbReference type="GO" id="GO:0019432">
    <property type="term" value="P:triglyceride biosynthetic process"/>
    <property type="evidence" value="ECO:0007669"/>
    <property type="project" value="TreeGrafter"/>
</dbReference>
<organism evidence="16 17">
    <name type="scientific">Petrolisthes manimaculis</name>
    <dbReference type="NCBI Taxonomy" id="1843537"/>
    <lineage>
        <taxon>Eukaryota</taxon>
        <taxon>Metazoa</taxon>
        <taxon>Ecdysozoa</taxon>
        <taxon>Arthropoda</taxon>
        <taxon>Crustacea</taxon>
        <taxon>Multicrustacea</taxon>
        <taxon>Malacostraca</taxon>
        <taxon>Eumalacostraca</taxon>
        <taxon>Eucarida</taxon>
        <taxon>Decapoda</taxon>
        <taxon>Pleocyemata</taxon>
        <taxon>Anomura</taxon>
        <taxon>Galatheoidea</taxon>
        <taxon>Porcellanidae</taxon>
        <taxon>Petrolisthes</taxon>
    </lineage>
</organism>
<comment type="caution">
    <text evidence="16">The sequence shown here is derived from an EMBL/GenBank/DDBJ whole genome shotgun (WGS) entry which is preliminary data.</text>
</comment>
<keyword evidence="10" id="KW-0594">Phospholipid biosynthesis</keyword>
<dbReference type="AlphaFoldDB" id="A0AAE1NXB0"/>
<keyword evidence="12" id="KW-0012">Acyltransferase</keyword>
<comment type="subcellular location">
    <subcellularLocation>
        <location evidence="1">Membrane</location>
    </subcellularLocation>
</comment>
<dbReference type="CDD" id="cd07991">
    <property type="entry name" value="LPLAT_LPCAT1-like"/>
    <property type="match status" value="1"/>
</dbReference>
<evidence type="ECO:0000313" key="17">
    <source>
        <dbReference type="Proteomes" id="UP001292094"/>
    </source>
</evidence>
<dbReference type="PANTHER" id="PTHR23063:SF2">
    <property type="entry name" value="GLYCEROL-3-PHOSPHATE ACYLTRANSFERASE 4, ISOFORM D-RELATED"/>
    <property type="match status" value="1"/>
</dbReference>
<evidence type="ECO:0000256" key="12">
    <source>
        <dbReference type="ARBA" id="ARBA00023315"/>
    </source>
</evidence>
<proteinExistence type="inferred from homology"/>
<dbReference type="PANTHER" id="PTHR23063">
    <property type="entry name" value="PHOSPHOLIPID ACYLTRANSFERASE"/>
    <property type="match status" value="1"/>
</dbReference>
<comment type="pathway">
    <text evidence="2">Lipid metabolism.</text>
</comment>
<evidence type="ECO:0000256" key="8">
    <source>
        <dbReference type="ARBA" id="ARBA00023098"/>
    </source>
</evidence>
<name>A0AAE1NXB0_9EUCA</name>
<evidence type="ECO:0000256" key="11">
    <source>
        <dbReference type="ARBA" id="ARBA00023264"/>
    </source>
</evidence>
<dbReference type="GO" id="GO:0016020">
    <property type="term" value="C:membrane"/>
    <property type="evidence" value="ECO:0007669"/>
    <property type="project" value="UniProtKB-SubCell"/>
</dbReference>
<evidence type="ECO:0000256" key="6">
    <source>
        <dbReference type="ARBA" id="ARBA00022692"/>
    </source>
</evidence>